<dbReference type="AlphaFoldDB" id="A0AAW1KG74"/>
<keyword evidence="1" id="KW-0472">Membrane</keyword>
<feature type="transmembrane region" description="Helical" evidence="1">
    <location>
        <begin position="59"/>
        <end position="84"/>
    </location>
</feature>
<keyword evidence="1" id="KW-1133">Transmembrane helix</keyword>
<comment type="caution">
    <text evidence="2">The sequence shown here is derived from an EMBL/GenBank/DDBJ whole genome shotgun (WGS) entry which is preliminary data.</text>
</comment>
<proteinExistence type="predicted"/>
<evidence type="ECO:0000256" key="1">
    <source>
        <dbReference type="SAM" id="Phobius"/>
    </source>
</evidence>
<protein>
    <submittedName>
        <fullName evidence="2">Uncharacterized protein</fullName>
    </submittedName>
</protein>
<dbReference type="EMBL" id="JASPKY010000246">
    <property type="protein sequence ID" value="KAK9717172.1"/>
    <property type="molecule type" value="Genomic_DNA"/>
</dbReference>
<sequence length="177" mass="20347">MPCNKVHGWLDLQPHYYGDAITDTSPRSTESICHVIRYPGDGNQLYYRLHVHETKDIELYASIVSLTAGIPAMEINFIIGCMCTRRRTSSYTRRTKQFITETISILSAKICGGFIPDTEQRGICKFSSSTLFNYQSQDETVRLRCLIINPKMKQCKSIVDNFTLPYFAEEKSNKREE</sequence>
<gene>
    <name evidence="2" type="ORF">QE152_g24328</name>
</gene>
<name>A0AAW1KG74_POPJA</name>
<keyword evidence="3" id="KW-1185">Reference proteome</keyword>
<reference evidence="2 3" key="1">
    <citation type="journal article" date="2024" name="BMC Genomics">
        <title>De novo assembly and annotation of Popillia japonica's genome with initial clues to its potential as an invasive pest.</title>
        <authorList>
            <person name="Cucini C."/>
            <person name="Boschi S."/>
            <person name="Funari R."/>
            <person name="Cardaioli E."/>
            <person name="Iannotti N."/>
            <person name="Marturano G."/>
            <person name="Paoli F."/>
            <person name="Bruttini M."/>
            <person name="Carapelli A."/>
            <person name="Frati F."/>
            <person name="Nardi F."/>
        </authorList>
    </citation>
    <scope>NUCLEOTIDE SEQUENCE [LARGE SCALE GENOMIC DNA]</scope>
    <source>
        <strain evidence="2">DMR45628</strain>
    </source>
</reference>
<accession>A0AAW1KG74</accession>
<keyword evidence="1" id="KW-0812">Transmembrane</keyword>
<dbReference type="Proteomes" id="UP001458880">
    <property type="component" value="Unassembled WGS sequence"/>
</dbReference>
<organism evidence="2 3">
    <name type="scientific">Popillia japonica</name>
    <name type="common">Japanese beetle</name>
    <dbReference type="NCBI Taxonomy" id="7064"/>
    <lineage>
        <taxon>Eukaryota</taxon>
        <taxon>Metazoa</taxon>
        <taxon>Ecdysozoa</taxon>
        <taxon>Arthropoda</taxon>
        <taxon>Hexapoda</taxon>
        <taxon>Insecta</taxon>
        <taxon>Pterygota</taxon>
        <taxon>Neoptera</taxon>
        <taxon>Endopterygota</taxon>
        <taxon>Coleoptera</taxon>
        <taxon>Polyphaga</taxon>
        <taxon>Scarabaeiformia</taxon>
        <taxon>Scarabaeidae</taxon>
        <taxon>Rutelinae</taxon>
        <taxon>Popillia</taxon>
    </lineage>
</organism>
<evidence type="ECO:0000313" key="3">
    <source>
        <dbReference type="Proteomes" id="UP001458880"/>
    </source>
</evidence>
<evidence type="ECO:0000313" key="2">
    <source>
        <dbReference type="EMBL" id="KAK9717172.1"/>
    </source>
</evidence>